<dbReference type="InterPro" id="IPR027417">
    <property type="entry name" value="P-loop_NTPase"/>
</dbReference>
<dbReference type="Gene3D" id="3.40.50.300">
    <property type="entry name" value="P-loop containing nucleotide triphosphate hydrolases"/>
    <property type="match status" value="1"/>
</dbReference>
<evidence type="ECO:0000313" key="4">
    <source>
        <dbReference type="EMBL" id="KNZ68660.1"/>
    </source>
</evidence>
<dbReference type="InterPro" id="IPR022532">
    <property type="entry name" value="DUF3696"/>
</dbReference>
<reference evidence="5" key="1">
    <citation type="submission" date="2015-07" db="EMBL/GenBank/DDBJ databases">
        <title>Complete Genome of Thermincola ferriacetica strain Z-0001T.</title>
        <authorList>
            <person name="Lusk B."/>
            <person name="Badalamenti J.P."/>
            <person name="Parameswaran P."/>
            <person name="Bond D.R."/>
            <person name="Torres C.I."/>
        </authorList>
    </citation>
    <scope>NUCLEOTIDE SEQUENCE [LARGE SCALE GENOMIC DNA]</scope>
    <source>
        <strain evidence="5">Z-0001</strain>
    </source>
</reference>
<evidence type="ECO:0008006" key="6">
    <source>
        <dbReference type="Google" id="ProtNLM"/>
    </source>
</evidence>
<dbReference type="PANTHER" id="PTHR43581:SF4">
    <property type="entry name" value="ATP_GTP PHOSPHATASE"/>
    <property type="match status" value="1"/>
</dbReference>
<feature type="domain" description="DUF3696" evidence="2">
    <location>
        <begin position="402"/>
        <end position="444"/>
    </location>
</feature>
<dbReference type="PANTHER" id="PTHR43581">
    <property type="entry name" value="ATP/GTP PHOSPHATASE"/>
    <property type="match status" value="1"/>
</dbReference>
<dbReference type="PATRIC" id="fig|281456.6.peg.2869"/>
<dbReference type="Pfam" id="PF13175">
    <property type="entry name" value="AAA_15"/>
    <property type="match status" value="1"/>
</dbReference>
<protein>
    <recommendedName>
        <fullName evidence="6">AAA domain-containing protein</fullName>
    </recommendedName>
</protein>
<evidence type="ECO:0000313" key="5">
    <source>
        <dbReference type="Proteomes" id="UP000037175"/>
    </source>
</evidence>
<dbReference type="InterPro" id="IPR014592">
    <property type="entry name" value="P-loop_UCP034888"/>
</dbReference>
<name>A0A0L6VZG2_9FIRM</name>
<gene>
    <name evidence="4" type="ORF">Tfer_2751</name>
</gene>
<dbReference type="Pfam" id="PF12476">
    <property type="entry name" value="DUF3696"/>
    <property type="match status" value="1"/>
</dbReference>
<evidence type="ECO:0000259" key="2">
    <source>
        <dbReference type="Pfam" id="PF12476"/>
    </source>
</evidence>
<comment type="caution">
    <text evidence="4">The sequence shown here is derived from an EMBL/GenBank/DDBJ whole genome shotgun (WGS) entry which is preliminary data.</text>
</comment>
<feature type="domain" description="Endonuclease GajA/Old nuclease/RecF-like AAA" evidence="3">
    <location>
        <begin position="2"/>
        <end position="389"/>
    </location>
</feature>
<dbReference type="Proteomes" id="UP000037175">
    <property type="component" value="Unassembled WGS sequence"/>
</dbReference>
<keyword evidence="1" id="KW-0812">Transmembrane</keyword>
<accession>A0A0L6VZG2</accession>
<keyword evidence="5" id="KW-1185">Reference proteome</keyword>
<evidence type="ECO:0000259" key="3">
    <source>
        <dbReference type="Pfam" id="PF13175"/>
    </source>
</evidence>
<evidence type="ECO:0000256" key="1">
    <source>
        <dbReference type="SAM" id="Phobius"/>
    </source>
</evidence>
<dbReference type="InterPro" id="IPR041685">
    <property type="entry name" value="AAA_GajA/Old/RecF-like"/>
</dbReference>
<feature type="transmembrane region" description="Helical" evidence="1">
    <location>
        <begin position="201"/>
        <end position="222"/>
    </location>
</feature>
<dbReference type="AlphaFoldDB" id="A0A0L6VZG2"/>
<keyword evidence="1" id="KW-1133">Transmembrane helix</keyword>
<keyword evidence="1" id="KW-0472">Membrane</keyword>
<proteinExistence type="predicted"/>
<dbReference type="EMBL" id="LGTE01000024">
    <property type="protein sequence ID" value="KNZ68660.1"/>
    <property type="molecule type" value="Genomic_DNA"/>
</dbReference>
<dbReference type="InterPro" id="IPR051396">
    <property type="entry name" value="Bact_Antivir_Def_Nuclease"/>
</dbReference>
<sequence>MNSFRLKNIKGFIDTGKLEIKPITIMIGENSSGKSSIVRFPLVLRQTFLDASMAPLLLYGKSIDYGNFEDVVFGHDKKQPIEFEISIDVRDLLMIVPPFYEEKIKNYLCGELIINVTISYSGKALRVDKFCIYSSDSERPVLSVENIEENEQIKITFKDRRYKYEISKKEFGFEKFIPDFRSIRVIGSKIKSKNKKESLDFLYALFTALNFYFNSFANKIFYIGPFRKTPERFYRYIENAVNYVGRDGEFASVILGQNLRTNQTLIEDVSNWLEKNLDFTLEVEDLKGDLFRIMIKDKKTNAKNNIIDVGHGLSQLLPIVVQTFMKTPNENYSLFYNRMPLYNLHIIEQPELHLHPAGQASLADLFVGAVNRKAKSKDYFLIETHSEHMLLRLRRYVVEERISPKNIAIYYSEKNSKHGSLDIRRLEISEEGKIKGWPEGFFSQDYIETIAMQDALRKKTLGGESPLW</sequence>
<dbReference type="PIRSF" id="PIRSF034888">
    <property type="entry name" value="P-loop_UCP034888"/>
    <property type="match status" value="1"/>
</dbReference>
<organism evidence="4 5">
    <name type="scientific">Thermincola ferriacetica</name>
    <dbReference type="NCBI Taxonomy" id="281456"/>
    <lineage>
        <taxon>Bacteria</taxon>
        <taxon>Bacillati</taxon>
        <taxon>Bacillota</taxon>
        <taxon>Clostridia</taxon>
        <taxon>Eubacteriales</taxon>
        <taxon>Thermincolaceae</taxon>
        <taxon>Thermincola</taxon>
    </lineage>
</organism>
<dbReference type="RefSeq" id="WP_052218757.1">
    <property type="nucleotide sequence ID" value="NZ_LGTE01000024.1"/>
</dbReference>